<proteinExistence type="predicted"/>
<reference evidence="3 4" key="1">
    <citation type="journal article" date="2019" name="Microb. Cell Fact.">
        <title>Exploring novel herbicidin analogues by transcriptional regulator overexpression and MS/MS molecular networking.</title>
        <authorList>
            <person name="Shi Y."/>
            <person name="Gu R."/>
            <person name="Li Y."/>
            <person name="Wang X."/>
            <person name="Ren W."/>
            <person name="Li X."/>
            <person name="Wang L."/>
            <person name="Xie Y."/>
            <person name="Hong B."/>
        </authorList>
    </citation>
    <scope>NUCLEOTIDE SEQUENCE [LARGE SCALE GENOMIC DNA]</scope>
    <source>
        <strain evidence="3 4">US-43</strain>
    </source>
</reference>
<dbReference type="PANTHER" id="PTHR44846">
    <property type="entry name" value="MANNOSYL-D-GLYCERATE TRANSPORT/METABOLISM SYSTEM REPRESSOR MNGR-RELATED"/>
    <property type="match status" value="1"/>
</dbReference>
<evidence type="ECO:0000313" key="3">
    <source>
        <dbReference type="EMBL" id="KAB7851036.1"/>
    </source>
</evidence>
<name>A0A5N5WFL1_STRMB</name>
<keyword evidence="4" id="KW-1185">Reference proteome</keyword>
<dbReference type="Gene3D" id="3.40.1410.10">
    <property type="entry name" value="Chorismate lyase-like"/>
    <property type="match status" value="1"/>
</dbReference>
<sequence>MSDQQWESESARYLVPRGHGRPDAWAEEAAERRGRGRQRLLEAGVIEASDDVARALELADGERAVVRRRLVLLDDAPVEIVTSYYPGRIAEGTPLAEGGKVPGGAVTFLAGLGYLAKKVEEGVSCRMPTAEERQLLLLGDHEPVLVVSRLVLADGDVPVEVCAMVMNARDRIVRYRMRMG</sequence>
<feature type="region of interest" description="Disordered" evidence="1">
    <location>
        <begin position="1"/>
        <end position="20"/>
    </location>
</feature>
<dbReference type="PANTHER" id="PTHR44846:SF17">
    <property type="entry name" value="GNTR-FAMILY TRANSCRIPTIONAL REGULATOR"/>
    <property type="match status" value="1"/>
</dbReference>
<organism evidence="3 4">
    <name type="scientific">Streptomyces mobaraensis</name>
    <name type="common">Streptoverticillium mobaraense</name>
    <dbReference type="NCBI Taxonomy" id="35621"/>
    <lineage>
        <taxon>Bacteria</taxon>
        <taxon>Bacillati</taxon>
        <taxon>Actinomycetota</taxon>
        <taxon>Actinomycetes</taxon>
        <taxon>Kitasatosporales</taxon>
        <taxon>Streptomycetaceae</taxon>
        <taxon>Streptomyces</taxon>
    </lineage>
</organism>
<dbReference type="Pfam" id="PF07702">
    <property type="entry name" value="UTRA"/>
    <property type="match status" value="1"/>
</dbReference>
<gene>
    <name evidence="3" type="ORF">FRZ00_02545</name>
</gene>
<dbReference type="EMBL" id="VOKX01000007">
    <property type="protein sequence ID" value="KAB7851036.1"/>
    <property type="molecule type" value="Genomic_DNA"/>
</dbReference>
<evidence type="ECO:0000259" key="2">
    <source>
        <dbReference type="SMART" id="SM00866"/>
    </source>
</evidence>
<dbReference type="AlphaFoldDB" id="A0A5N5WFL1"/>
<dbReference type="Proteomes" id="UP000327000">
    <property type="component" value="Unassembled WGS sequence"/>
</dbReference>
<dbReference type="InterPro" id="IPR028978">
    <property type="entry name" value="Chorismate_lyase_/UTRA_dom_sf"/>
</dbReference>
<evidence type="ECO:0000313" key="4">
    <source>
        <dbReference type="Proteomes" id="UP000327000"/>
    </source>
</evidence>
<evidence type="ECO:0000256" key="1">
    <source>
        <dbReference type="SAM" id="MobiDB-lite"/>
    </source>
</evidence>
<dbReference type="SMART" id="SM00866">
    <property type="entry name" value="UTRA"/>
    <property type="match status" value="1"/>
</dbReference>
<dbReference type="GO" id="GO:0045892">
    <property type="term" value="P:negative regulation of DNA-templated transcription"/>
    <property type="evidence" value="ECO:0007669"/>
    <property type="project" value="TreeGrafter"/>
</dbReference>
<accession>A0A5N5WFL1</accession>
<comment type="caution">
    <text evidence="3">The sequence shown here is derived from an EMBL/GenBank/DDBJ whole genome shotgun (WGS) entry which is preliminary data.</text>
</comment>
<dbReference type="GO" id="GO:0003677">
    <property type="term" value="F:DNA binding"/>
    <property type="evidence" value="ECO:0007669"/>
    <property type="project" value="InterPro"/>
</dbReference>
<dbReference type="OrthoDB" id="3620754at2"/>
<dbReference type="RefSeq" id="WP_152262326.1">
    <property type="nucleotide sequence ID" value="NZ_VOKX01000007.1"/>
</dbReference>
<dbReference type="InterPro" id="IPR011663">
    <property type="entry name" value="UTRA"/>
</dbReference>
<dbReference type="InterPro" id="IPR050679">
    <property type="entry name" value="Bact_HTH_transcr_reg"/>
</dbReference>
<protein>
    <submittedName>
        <fullName evidence="3">UTRA domain-containing protein</fullName>
    </submittedName>
</protein>
<dbReference type="SUPFAM" id="SSF64288">
    <property type="entry name" value="Chorismate lyase-like"/>
    <property type="match status" value="1"/>
</dbReference>
<feature type="domain" description="UbiC transcription regulator-associated" evidence="2">
    <location>
        <begin position="31"/>
        <end position="172"/>
    </location>
</feature>